<dbReference type="EMBL" id="JBHUPB010000004">
    <property type="protein sequence ID" value="MFD2966954.1"/>
    <property type="molecule type" value="Genomic_DNA"/>
</dbReference>
<organism evidence="1 2">
    <name type="scientific">Sphingobacterium bambusae</name>
    <dbReference type="NCBI Taxonomy" id="662858"/>
    <lineage>
        <taxon>Bacteria</taxon>
        <taxon>Pseudomonadati</taxon>
        <taxon>Bacteroidota</taxon>
        <taxon>Sphingobacteriia</taxon>
        <taxon>Sphingobacteriales</taxon>
        <taxon>Sphingobacteriaceae</taxon>
        <taxon>Sphingobacterium</taxon>
    </lineage>
</organism>
<dbReference type="Pfam" id="PF11009">
    <property type="entry name" value="BrxC"/>
    <property type="match status" value="1"/>
</dbReference>
<keyword evidence="2" id="KW-1185">Reference proteome</keyword>
<name>A0ABW6BEQ4_9SPHI</name>
<dbReference type="NCBIfam" id="TIGR04019">
    <property type="entry name" value="B_thiol_YtxJ"/>
    <property type="match status" value="1"/>
</dbReference>
<dbReference type="RefSeq" id="WP_320182652.1">
    <property type="nucleotide sequence ID" value="NZ_CP138332.1"/>
</dbReference>
<gene>
    <name evidence="1" type="primary">ytxJ</name>
    <name evidence="1" type="ORF">ACFS7Y_06130</name>
</gene>
<proteinExistence type="predicted"/>
<dbReference type="Proteomes" id="UP001597525">
    <property type="component" value="Unassembled WGS sequence"/>
</dbReference>
<reference evidence="2" key="1">
    <citation type="journal article" date="2019" name="Int. J. Syst. Evol. Microbiol.">
        <title>The Global Catalogue of Microorganisms (GCM) 10K type strain sequencing project: providing services to taxonomists for standard genome sequencing and annotation.</title>
        <authorList>
            <consortium name="The Broad Institute Genomics Platform"/>
            <consortium name="The Broad Institute Genome Sequencing Center for Infectious Disease"/>
            <person name="Wu L."/>
            <person name="Ma J."/>
        </authorList>
    </citation>
    <scope>NUCLEOTIDE SEQUENCE [LARGE SCALE GENOMIC DNA]</scope>
    <source>
        <strain evidence="2">KCTC 22814</strain>
    </source>
</reference>
<comment type="caution">
    <text evidence="1">The sequence shown here is derived from an EMBL/GenBank/DDBJ whole genome shotgun (WGS) entry which is preliminary data.</text>
</comment>
<evidence type="ECO:0000313" key="1">
    <source>
        <dbReference type="EMBL" id="MFD2966954.1"/>
    </source>
</evidence>
<dbReference type="InterPro" id="IPR036249">
    <property type="entry name" value="Thioredoxin-like_sf"/>
</dbReference>
<dbReference type="InterPro" id="IPR022551">
    <property type="entry name" value="BrxC"/>
</dbReference>
<dbReference type="Gene3D" id="3.40.30.10">
    <property type="entry name" value="Glutaredoxin"/>
    <property type="match status" value="1"/>
</dbReference>
<protein>
    <submittedName>
        <fullName evidence="1">Bacillithiol system redox-active protein YtxJ</fullName>
    </submittedName>
</protein>
<accession>A0ABW6BEQ4</accession>
<sequence length="110" mass="12701">MSWKPLTEQAQLEELAASNQPFLVFKHSTRCPVSSMAKRSVEYDFDLLPEGLSLYYLDLIQFRTLSNYIAEKWQVRHESPQLLLLQGDSCLYHASHQDIELKDVLSAISE</sequence>
<evidence type="ECO:0000313" key="2">
    <source>
        <dbReference type="Proteomes" id="UP001597525"/>
    </source>
</evidence>
<dbReference type="SUPFAM" id="SSF52833">
    <property type="entry name" value="Thioredoxin-like"/>
    <property type="match status" value="1"/>
</dbReference>